<gene>
    <name evidence="1" type="ORF">MEUPH1_LOCUS27426</name>
</gene>
<dbReference type="EMBL" id="CARXXK010001117">
    <property type="protein sequence ID" value="CAI6373718.1"/>
    <property type="molecule type" value="Genomic_DNA"/>
</dbReference>
<organism evidence="1 2">
    <name type="scientific">Macrosiphum euphorbiae</name>
    <name type="common">potato aphid</name>
    <dbReference type="NCBI Taxonomy" id="13131"/>
    <lineage>
        <taxon>Eukaryota</taxon>
        <taxon>Metazoa</taxon>
        <taxon>Ecdysozoa</taxon>
        <taxon>Arthropoda</taxon>
        <taxon>Hexapoda</taxon>
        <taxon>Insecta</taxon>
        <taxon>Pterygota</taxon>
        <taxon>Neoptera</taxon>
        <taxon>Paraneoptera</taxon>
        <taxon>Hemiptera</taxon>
        <taxon>Sternorrhyncha</taxon>
        <taxon>Aphidomorpha</taxon>
        <taxon>Aphidoidea</taxon>
        <taxon>Aphididae</taxon>
        <taxon>Macrosiphini</taxon>
        <taxon>Macrosiphum</taxon>
    </lineage>
</organism>
<protein>
    <submittedName>
        <fullName evidence="1">Uncharacterized protein</fullName>
    </submittedName>
</protein>
<evidence type="ECO:0000313" key="2">
    <source>
        <dbReference type="Proteomes" id="UP001160148"/>
    </source>
</evidence>
<keyword evidence="2" id="KW-1185">Reference proteome</keyword>
<proteinExistence type="predicted"/>
<accession>A0AAV0XZ04</accession>
<sequence>MTVVSTALAKTDGEGLEPAVGDGLEPATTTVQAKSAAAAEKPRLRSFLSAVRRRLLKFGKTLCCCCCCK</sequence>
<name>A0AAV0XZ04_9HEMI</name>
<dbReference type="Proteomes" id="UP001160148">
    <property type="component" value="Unassembled WGS sequence"/>
</dbReference>
<dbReference type="AlphaFoldDB" id="A0AAV0XZ04"/>
<reference evidence="1 2" key="1">
    <citation type="submission" date="2023-01" db="EMBL/GenBank/DDBJ databases">
        <authorList>
            <person name="Whitehead M."/>
        </authorList>
    </citation>
    <scope>NUCLEOTIDE SEQUENCE [LARGE SCALE GENOMIC DNA]</scope>
</reference>
<comment type="caution">
    <text evidence="1">The sequence shown here is derived from an EMBL/GenBank/DDBJ whole genome shotgun (WGS) entry which is preliminary data.</text>
</comment>
<evidence type="ECO:0000313" key="1">
    <source>
        <dbReference type="EMBL" id="CAI6373718.1"/>
    </source>
</evidence>